<comment type="caution">
    <text evidence="1">The sequence shown here is derived from an EMBL/GenBank/DDBJ whole genome shotgun (WGS) entry which is preliminary data.</text>
</comment>
<protein>
    <recommendedName>
        <fullName evidence="3">DUF2262 domain-containing protein</fullName>
    </recommendedName>
</protein>
<accession>A0ABX3FFI6</accession>
<keyword evidence="2" id="KW-1185">Reference proteome</keyword>
<evidence type="ECO:0000313" key="2">
    <source>
        <dbReference type="Proteomes" id="UP000186039"/>
    </source>
</evidence>
<name>A0ABX3FFI6_9VIBR</name>
<sequence length="198" mass="22163">MNSRQILNDLRSSAECAATNAAECYFDDAPIIWAAGELEIDFDELEEKIRTQAYEAITPCSTWQAFEIVDSSDFREFDDGEIDYAGKAKSEGDDWRDLLRAEGDALCNVATSQFVSEIICAFKEEVDNFSTELDSLLTYAELTEESIKVGVSNSCPYGWAAHDYETEEGVCVWKNLEGELTAISHNCEGLHLYACWSN</sequence>
<organism evidence="1 2">
    <name type="scientific">Vibrio panuliri</name>
    <dbReference type="NCBI Taxonomy" id="1381081"/>
    <lineage>
        <taxon>Bacteria</taxon>
        <taxon>Pseudomonadati</taxon>
        <taxon>Pseudomonadota</taxon>
        <taxon>Gammaproteobacteria</taxon>
        <taxon>Vibrionales</taxon>
        <taxon>Vibrionaceae</taxon>
        <taxon>Vibrio</taxon>
    </lineage>
</organism>
<evidence type="ECO:0008006" key="3">
    <source>
        <dbReference type="Google" id="ProtNLM"/>
    </source>
</evidence>
<dbReference type="EMBL" id="MJMH01000172">
    <property type="protein sequence ID" value="OLQ91660.1"/>
    <property type="molecule type" value="Genomic_DNA"/>
</dbReference>
<proteinExistence type="predicted"/>
<dbReference type="Proteomes" id="UP000186039">
    <property type="component" value="Unassembled WGS sequence"/>
</dbReference>
<gene>
    <name evidence="1" type="ORF">BIY20_09665</name>
</gene>
<evidence type="ECO:0000313" key="1">
    <source>
        <dbReference type="EMBL" id="OLQ91660.1"/>
    </source>
</evidence>
<reference evidence="1 2" key="1">
    <citation type="submission" date="2016-09" db="EMBL/GenBank/DDBJ databases">
        <title>Genomic Taxonomy of the Vibrionaceae.</title>
        <authorList>
            <person name="Gonzalez-Castillo A."/>
            <person name="Gomez-Gil B."/>
            <person name="Enciso-Ibarra K."/>
        </authorList>
    </citation>
    <scope>NUCLEOTIDE SEQUENCE [LARGE SCALE GENOMIC DNA]</scope>
    <source>
        <strain evidence="1 2">CAIM 1902</strain>
    </source>
</reference>
<dbReference type="RefSeq" id="WP_075715015.1">
    <property type="nucleotide sequence ID" value="NZ_AP019656.1"/>
</dbReference>